<dbReference type="SUPFAM" id="SSF46785">
    <property type="entry name" value="Winged helix' DNA-binding domain"/>
    <property type="match status" value="1"/>
</dbReference>
<proteinExistence type="inferred from homology"/>
<evidence type="ECO:0000256" key="2">
    <source>
        <dbReference type="ARBA" id="ARBA00020887"/>
    </source>
</evidence>
<organism evidence="11 12">
    <name type="scientific">Ligilactobacillus ruminis</name>
    <dbReference type="NCBI Taxonomy" id="1623"/>
    <lineage>
        <taxon>Bacteria</taxon>
        <taxon>Bacillati</taxon>
        <taxon>Bacillota</taxon>
        <taxon>Bacilli</taxon>
        <taxon>Lactobacillales</taxon>
        <taxon>Lactobacillaceae</taxon>
        <taxon>Ligilactobacillus</taxon>
    </lineage>
</organism>
<evidence type="ECO:0000256" key="5">
    <source>
        <dbReference type="ARBA" id="ARBA00023125"/>
    </source>
</evidence>
<dbReference type="InterPro" id="IPR050206">
    <property type="entry name" value="FtsK/SpoIIIE/SftA"/>
</dbReference>
<dbReference type="PROSITE" id="PS51192">
    <property type="entry name" value="HELICASE_ATP_BIND_1"/>
    <property type="match status" value="1"/>
</dbReference>
<dbReference type="Pfam" id="PF17854">
    <property type="entry name" value="FtsK_alpha"/>
    <property type="match status" value="1"/>
</dbReference>
<dbReference type="SMART" id="SM00382">
    <property type="entry name" value="AAA"/>
    <property type="match status" value="1"/>
</dbReference>
<keyword evidence="3 7" id="KW-0547">Nucleotide-binding</keyword>
<feature type="domain" description="FtsK" evidence="9">
    <location>
        <begin position="371"/>
        <end position="563"/>
    </location>
</feature>
<evidence type="ECO:0000313" key="11">
    <source>
        <dbReference type="EMBL" id="SEM41089.1"/>
    </source>
</evidence>
<dbReference type="Gene3D" id="1.10.10.10">
    <property type="entry name" value="Winged helix-like DNA-binding domain superfamily/Winged helix DNA-binding domain"/>
    <property type="match status" value="1"/>
</dbReference>
<gene>
    <name evidence="11" type="ORF">SAMN05216431_102121</name>
</gene>
<feature type="compositionally biased region" description="Basic residues" evidence="8">
    <location>
        <begin position="18"/>
        <end position="32"/>
    </location>
</feature>
<dbReference type="SUPFAM" id="SSF52540">
    <property type="entry name" value="P-loop containing nucleoside triphosphate hydrolases"/>
    <property type="match status" value="1"/>
</dbReference>
<evidence type="ECO:0000256" key="3">
    <source>
        <dbReference type="ARBA" id="ARBA00022741"/>
    </source>
</evidence>
<dbReference type="PANTHER" id="PTHR22683">
    <property type="entry name" value="SPORULATION PROTEIN RELATED"/>
    <property type="match status" value="1"/>
</dbReference>
<feature type="domain" description="Helicase ATP-binding" evidence="10">
    <location>
        <begin position="375"/>
        <end position="551"/>
    </location>
</feature>
<dbReference type="InterPro" id="IPR002543">
    <property type="entry name" value="FtsK_dom"/>
</dbReference>
<comment type="subunit">
    <text evidence="6">Homohexamer. Forms a ring that surrounds DNA.</text>
</comment>
<feature type="region of interest" description="Disordered" evidence="8">
    <location>
        <begin position="1"/>
        <end position="32"/>
    </location>
</feature>
<accession>A0ABY1A9P1</accession>
<dbReference type="InterPro" id="IPR014001">
    <property type="entry name" value="Helicase_ATP-bd"/>
</dbReference>
<feature type="binding site" evidence="7">
    <location>
        <begin position="388"/>
        <end position="395"/>
    </location>
    <ligand>
        <name>ATP</name>
        <dbReference type="ChEBI" id="CHEBI:30616"/>
    </ligand>
</feature>
<dbReference type="Gene3D" id="3.40.50.300">
    <property type="entry name" value="P-loop containing nucleotide triphosphate hydrolases"/>
    <property type="match status" value="1"/>
</dbReference>
<dbReference type="InterPro" id="IPR027417">
    <property type="entry name" value="P-loop_NTPase"/>
</dbReference>
<name>A0ABY1A9P1_9LACO</name>
<sequence>MKDYDGPSFLRSNASKDGHRKKNSQVVPPRRRFFHPTVVPPSMASQTVAEPNYKLLIQELFKPLDRYLFFSQHDDVPLVDLTHGLSAEVLQMAELENEAEDKLQASPSEVEMQAAVKPEAVTEMPSAANEAEPKLEPEMMPQPVSHTEEAKAEPMLKAAPEVELKPNAAVNQNKTDIKHPWKVEAKVQQTLPESAETDIKGESQKFPLISPEKLPVSAEPDVLPTAQPLAPAKSYQFPSLELLDHKHEKNQKQSDDWAQKQAKVLDETLKSFKVGAHVVHWTIGPTVTQFELVLDRGVKVNKITNLNDDLKLALAAKDIRIEAPIPGRSTVGIEIPNQKARQVLLAEVLESKAFQEASSPLTTALGVDLFGQPRVFDIAKMPHGLIAGATGSGKSVFINSLLVSILYKAKPSEVKLLLIDPKAVELAPYQGIAHLLAPVISDAKQATEALKWAVDEMEDRYQKMAQLGARNLAGYNDKVVKKGHPADKLPYILIVIDELADLMMASSSEVQEYIARITQKARAAGIHLIVATQRPSVDVVTGLIKNNIPTRLAFMVASSTDSRTILDASGAERLLGKGDMLFLASGASQPVRLQGTYIDDEIDDICDFIRQQAQPSYAFDPEKLKKKAVILEKEDELMPRVLDYIVNEDTISTSKLQRVFSIGYNRAASMIDTLEARGYISKAHGAKPRKVNLTQEALNNMRF</sequence>
<dbReference type="PANTHER" id="PTHR22683:SF42">
    <property type="entry name" value="DNA TRANSLOCASE SFTA"/>
    <property type="match status" value="1"/>
</dbReference>
<evidence type="ECO:0000256" key="6">
    <source>
        <dbReference type="ARBA" id="ARBA00025923"/>
    </source>
</evidence>
<dbReference type="CDD" id="cd01127">
    <property type="entry name" value="TrwB_TraG_TraD_VirD4"/>
    <property type="match status" value="1"/>
</dbReference>
<dbReference type="Pfam" id="PF01580">
    <property type="entry name" value="FtsK_SpoIIIE"/>
    <property type="match status" value="1"/>
</dbReference>
<evidence type="ECO:0000256" key="7">
    <source>
        <dbReference type="PROSITE-ProRule" id="PRU00289"/>
    </source>
</evidence>
<keyword evidence="5" id="KW-0238">DNA-binding</keyword>
<comment type="caution">
    <text evidence="11">The sequence shown here is derived from an EMBL/GenBank/DDBJ whole genome shotgun (WGS) entry which is preliminary data.</text>
</comment>
<dbReference type="EMBL" id="FOCC01000002">
    <property type="protein sequence ID" value="SEM41089.1"/>
    <property type="molecule type" value="Genomic_DNA"/>
</dbReference>
<dbReference type="Pfam" id="PF09397">
    <property type="entry name" value="FtsK_gamma"/>
    <property type="match status" value="1"/>
</dbReference>
<keyword evidence="4 7" id="KW-0067">ATP-binding</keyword>
<reference evidence="11 12" key="1">
    <citation type="submission" date="2016-10" db="EMBL/GenBank/DDBJ databases">
        <authorList>
            <person name="Varghese N."/>
            <person name="Submissions S."/>
        </authorList>
    </citation>
    <scope>NUCLEOTIDE SEQUENCE [LARGE SCALE GENOMIC DNA]</scope>
    <source>
        <strain evidence="11 12">WC1T17</strain>
    </source>
</reference>
<evidence type="ECO:0000256" key="4">
    <source>
        <dbReference type="ARBA" id="ARBA00022840"/>
    </source>
</evidence>
<dbReference type="Proteomes" id="UP000182089">
    <property type="component" value="Unassembled WGS sequence"/>
</dbReference>
<protein>
    <recommendedName>
        <fullName evidence="2">DNA translocase FtsK</fullName>
    </recommendedName>
</protein>
<dbReference type="SMART" id="SM00843">
    <property type="entry name" value="Ftsk_gamma"/>
    <property type="match status" value="1"/>
</dbReference>
<dbReference type="InterPro" id="IPR036388">
    <property type="entry name" value="WH-like_DNA-bd_sf"/>
</dbReference>
<dbReference type="InterPro" id="IPR036390">
    <property type="entry name" value="WH_DNA-bd_sf"/>
</dbReference>
<evidence type="ECO:0000256" key="1">
    <source>
        <dbReference type="ARBA" id="ARBA00006474"/>
    </source>
</evidence>
<dbReference type="PROSITE" id="PS50901">
    <property type="entry name" value="FTSK"/>
    <property type="match status" value="1"/>
</dbReference>
<dbReference type="InterPro" id="IPR003593">
    <property type="entry name" value="AAA+_ATPase"/>
</dbReference>
<dbReference type="Gene3D" id="3.30.980.40">
    <property type="match status" value="1"/>
</dbReference>
<evidence type="ECO:0000259" key="9">
    <source>
        <dbReference type="PROSITE" id="PS50901"/>
    </source>
</evidence>
<evidence type="ECO:0000256" key="8">
    <source>
        <dbReference type="SAM" id="MobiDB-lite"/>
    </source>
</evidence>
<evidence type="ECO:0000259" key="10">
    <source>
        <dbReference type="PROSITE" id="PS51192"/>
    </source>
</evidence>
<evidence type="ECO:0000313" key="12">
    <source>
        <dbReference type="Proteomes" id="UP000182089"/>
    </source>
</evidence>
<comment type="similarity">
    <text evidence="1">Belongs to the FtsK/SpoIIIE/SftA family.</text>
</comment>
<dbReference type="InterPro" id="IPR018541">
    <property type="entry name" value="Ftsk_gamma"/>
</dbReference>
<dbReference type="InterPro" id="IPR041027">
    <property type="entry name" value="FtsK_alpha"/>
</dbReference>